<gene>
    <name evidence="2" type="ORF">AMSG_04424</name>
</gene>
<dbReference type="OMA" id="QWQTRTL"/>
<feature type="compositionally biased region" description="Basic residues" evidence="1">
    <location>
        <begin position="735"/>
        <end position="750"/>
    </location>
</feature>
<reference evidence="2 3" key="1">
    <citation type="submission" date="2010-05" db="EMBL/GenBank/DDBJ databases">
        <title>The Genome Sequence of Thecamonas trahens ATCC 50062.</title>
        <authorList>
            <consortium name="The Broad Institute Genome Sequencing Platform"/>
            <person name="Russ C."/>
            <person name="Cuomo C."/>
            <person name="Shea T."/>
            <person name="Young S.K."/>
            <person name="Zeng Q."/>
            <person name="Koehrsen M."/>
            <person name="Haas B."/>
            <person name="Borodovsky M."/>
            <person name="Guigo R."/>
            <person name="Alvarado L."/>
            <person name="Berlin A."/>
            <person name="Bochicchio J."/>
            <person name="Borenstein D."/>
            <person name="Chapman S."/>
            <person name="Chen Z."/>
            <person name="Freedman E."/>
            <person name="Gellesch M."/>
            <person name="Goldberg J."/>
            <person name="Griggs A."/>
            <person name="Gujja S."/>
            <person name="Heilman E."/>
            <person name="Heiman D."/>
            <person name="Hepburn T."/>
            <person name="Howarth C."/>
            <person name="Jen D."/>
            <person name="Larson L."/>
            <person name="Mehta T."/>
            <person name="Park D."/>
            <person name="Pearson M."/>
            <person name="Roberts A."/>
            <person name="Saif S."/>
            <person name="Shenoy N."/>
            <person name="Sisk P."/>
            <person name="Stolte C."/>
            <person name="Sykes S."/>
            <person name="Thomson T."/>
            <person name="Walk T."/>
            <person name="White J."/>
            <person name="Yandava C."/>
            <person name="Burger G."/>
            <person name="Gray M.W."/>
            <person name="Holland P.W.H."/>
            <person name="King N."/>
            <person name="Lang F.B.F."/>
            <person name="Roger A.J."/>
            <person name="Ruiz-Trillo I."/>
            <person name="Lander E."/>
            <person name="Nusbaum C."/>
        </authorList>
    </citation>
    <scope>NUCLEOTIDE SEQUENCE [LARGE SCALE GENOMIC DNA]</scope>
    <source>
        <strain evidence="2 3">ATCC 50062</strain>
    </source>
</reference>
<feature type="compositionally biased region" description="Low complexity" evidence="1">
    <location>
        <begin position="11"/>
        <end position="23"/>
    </location>
</feature>
<dbReference type="PANTHER" id="PTHR38150:SF1">
    <property type="entry name" value="PFU DOMAIN-CONTAINING PROTEIN"/>
    <property type="match status" value="1"/>
</dbReference>
<dbReference type="EMBL" id="GL349450">
    <property type="protein sequence ID" value="KNC48195.1"/>
    <property type="molecule type" value="Genomic_DNA"/>
</dbReference>
<proteinExistence type="predicted"/>
<keyword evidence="3" id="KW-1185">Reference proteome</keyword>
<evidence type="ECO:0000313" key="3">
    <source>
        <dbReference type="Proteomes" id="UP000054408"/>
    </source>
</evidence>
<sequence length="983" mass="108055">MSSPPQLYDQAAGAAPTEAPASPARKHKHKHKRKGKRKDKKKSATDLVSTPPPAPAAPSAASPSLSPPQEPSPSPSPSPPRQAKKTKPAGARSGAGNSAFETLYRDAQERKTRRAERAAAAAAAKGTHPRFKVGGVSAQLAAEMFSGETSHFETLYEQAQERQTREAQRAAEEKARREAEADAFSFKPRISQMAASIQVAGSFEERSARYEAERARRIEELQRRVEEDRKAQLTFQPDISVSQTQVSAAERSRPRDVLEHMRTEELATQDHLRELEARYSETAMYPFHPEISSYSKSLVRDGEIHERLFEEAKARQERREMQARIAAVKSEAEEFSHSPNIHRYAADDGSGNNSTRRLMNAVRSYLAASTSNSDVRLYDEAKFIRVKRRVAAERQRTLIARHAAMPKISKNSIGIFRGKLSARLDEVFDAHVIDTHLSLDGLKACLVDLKLFSDLPGRSLTMRTNEDELALELFNYLSQASGAAFDVVMTADPVHTSKLRISSQMLGLENKPLAKPLTSMLYNFNESLPTEAEPEDAFSQLLESFRQHCKNELAFAVVATLKVGHMDEQRANAATEDALRDCTFRPTINNTSRADGEAASVVDPLLYAQELYRKAQEAEAKKKVTRMVHLRREMAECTFKPAINSASKSSISAAARRHLQSKHDVVHAEQIEAYAARGAERKAAVEVAVDNARTLADLIAPLPGKKKPARRKRSSRKRPSTASSGRAGSYAAAHGGKKRRARRKRGRKTSRPATAEPKGYKEAVERLRKAKEVREEIMLREAPRGAMFSTQFADTLARKSAEAQLAANTSIEGFAPPASTNRPVPIQPKVRKVTAHLPDLLVEVKLGPDRIARIPLRRRDDPAKVARQFSLTHGLDRELRAKLVVVLKAEVAKLLRDSPAGSVPAPAPEFAAPSASASGSAPDSPRAEPPVHAVPSSSTAGAGTEIPNFAASFGPEQSHGRRDGGPQIELDDLSEDSFEYALE</sequence>
<accession>A0A0L0D7L9</accession>
<feature type="region of interest" description="Disordered" evidence="1">
    <location>
        <begin position="155"/>
        <end position="174"/>
    </location>
</feature>
<dbReference type="PANTHER" id="PTHR38150">
    <property type="entry name" value="EF-HAND DOMAIN-CONTAINING PROTEIN"/>
    <property type="match status" value="1"/>
</dbReference>
<feature type="region of interest" description="Disordered" evidence="1">
    <location>
        <begin position="699"/>
        <end position="761"/>
    </location>
</feature>
<feature type="compositionally biased region" description="Basic residues" evidence="1">
    <location>
        <begin position="24"/>
        <end position="41"/>
    </location>
</feature>
<name>A0A0L0D7L9_THETB</name>
<dbReference type="Proteomes" id="UP000054408">
    <property type="component" value="Unassembled WGS sequence"/>
</dbReference>
<feature type="region of interest" description="Disordered" evidence="1">
    <location>
        <begin position="1"/>
        <end position="127"/>
    </location>
</feature>
<protein>
    <submittedName>
        <fullName evidence="2">Uncharacterized protein</fullName>
    </submittedName>
</protein>
<feature type="compositionally biased region" description="Pro residues" evidence="1">
    <location>
        <begin position="65"/>
        <end position="80"/>
    </location>
</feature>
<evidence type="ECO:0000313" key="2">
    <source>
        <dbReference type="EMBL" id="KNC48195.1"/>
    </source>
</evidence>
<evidence type="ECO:0000256" key="1">
    <source>
        <dbReference type="SAM" id="MobiDB-lite"/>
    </source>
</evidence>
<feature type="compositionally biased region" description="Basic residues" evidence="1">
    <location>
        <begin position="704"/>
        <end position="719"/>
    </location>
</feature>
<dbReference type="GeneID" id="25563967"/>
<feature type="compositionally biased region" description="Acidic residues" evidence="1">
    <location>
        <begin position="969"/>
        <end position="983"/>
    </location>
</feature>
<feature type="compositionally biased region" description="Basic and acidic residues" evidence="1">
    <location>
        <begin position="159"/>
        <end position="174"/>
    </location>
</feature>
<feature type="compositionally biased region" description="Low complexity" evidence="1">
    <location>
        <begin position="902"/>
        <end position="924"/>
    </location>
</feature>
<feature type="region of interest" description="Disordered" evidence="1">
    <location>
        <begin position="898"/>
        <end position="983"/>
    </location>
</feature>
<dbReference type="RefSeq" id="XP_013758764.1">
    <property type="nucleotide sequence ID" value="XM_013903310.1"/>
</dbReference>
<feature type="compositionally biased region" description="Low complexity" evidence="1">
    <location>
        <begin position="720"/>
        <end position="734"/>
    </location>
</feature>
<organism evidence="2 3">
    <name type="scientific">Thecamonas trahens ATCC 50062</name>
    <dbReference type="NCBI Taxonomy" id="461836"/>
    <lineage>
        <taxon>Eukaryota</taxon>
        <taxon>Apusozoa</taxon>
        <taxon>Apusomonadida</taxon>
        <taxon>Apusomonadidae</taxon>
        <taxon>Thecamonas</taxon>
    </lineage>
</organism>
<dbReference type="AlphaFoldDB" id="A0A0L0D7L9"/>